<accession>A0ABW0FBN9</accession>
<keyword evidence="11" id="KW-1185">Reference proteome</keyword>
<comment type="pathway">
    <text evidence="1 6">Cell wall biogenesis; peptidoglycan biosynthesis.</text>
</comment>
<evidence type="ECO:0000256" key="6">
    <source>
        <dbReference type="PROSITE-ProRule" id="PRU01373"/>
    </source>
</evidence>
<gene>
    <name evidence="10" type="ORF">ACFPK8_03630</name>
</gene>
<feature type="region of interest" description="Disordered" evidence="7">
    <location>
        <begin position="352"/>
        <end position="418"/>
    </location>
</feature>
<name>A0ABW0FBN9_9MICO</name>
<evidence type="ECO:0000256" key="5">
    <source>
        <dbReference type="ARBA" id="ARBA00023316"/>
    </source>
</evidence>
<keyword evidence="4 6" id="KW-0573">Peptidoglycan synthesis</keyword>
<keyword evidence="8" id="KW-0472">Membrane</keyword>
<dbReference type="Proteomes" id="UP001595937">
    <property type="component" value="Unassembled WGS sequence"/>
</dbReference>
<feature type="compositionally biased region" description="Basic and acidic residues" evidence="7">
    <location>
        <begin position="359"/>
        <end position="418"/>
    </location>
</feature>
<comment type="caution">
    <text evidence="10">The sequence shown here is derived from an EMBL/GenBank/DDBJ whole genome shotgun (WGS) entry which is preliminary data.</text>
</comment>
<dbReference type="Pfam" id="PF03734">
    <property type="entry name" value="YkuD"/>
    <property type="match status" value="1"/>
</dbReference>
<dbReference type="InterPro" id="IPR038063">
    <property type="entry name" value="Transpep_catalytic_dom"/>
</dbReference>
<evidence type="ECO:0000313" key="10">
    <source>
        <dbReference type="EMBL" id="MFC5296588.1"/>
    </source>
</evidence>
<dbReference type="PANTHER" id="PTHR30582">
    <property type="entry name" value="L,D-TRANSPEPTIDASE"/>
    <property type="match status" value="1"/>
</dbReference>
<keyword evidence="8" id="KW-1133">Transmembrane helix</keyword>
<reference evidence="11" key="1">
    <citation type="journal article" date="2019" name="Int. J. Syst. Evol. Microbiol.">
        <title>The Global Catalogue of Microorganisms (GCM) 10K type strain sequencing project: providing services to taxonomists for standard genome sequencing and annotation.</title>
        <authorList>
            <consortium name="The Broad Institute Genomics Platform"/>
            <consortium name="The Broad Institute Genome Sequencing Center for Infectious Disease"/>
            <person name="Wu L."/>
            <person name="Ma J."/>
        </authorList>
    </citation>
    <scope>NUCLEOTIDE SEQUENCE [LARGE SCALE GENOMIC DNA]</scope>
    <source>
        <strain evidence="11">CGMCC 1.16455</strain>
    </source>
</reference>
<feature type="active site" description="Nucleophile" evidence="6">
    <location>
        <position position="515"/>
    </location>
</feature>
<evidence type="ECO:0000256" key="4">
    <source>
        <dbReference type="ARBA" id="ARBA00022984"/>
    </source>
</evidence>
<feature type="region of interest" description="Disordered" evidence="7">
    <location>
        <begin position="1"/>
        <end position="20"/>
    </location>
</feature>
<dbReference type="CDD" id="cd16913">
    <property type="entry name" value="YkuD_like"/>
    <property type="match status" value="1"/>
</dbReference>
<feature type="domain" description="L,D-TPase catalytic" evidence="9">
    <location>
        <begin position="416"/>
        <end position="539"/>
    </location>
</feature>
<evidence type="ECO:0000313" key="11">
    <source>
        <dbReference type="Proteomes" id="UP001595937"/>
    </source>
</evidence>
<dbReference type="GeneID" id="303298466"/>
<evidence type="ECO:0000256" key="8">
    <source>
        <dbReference type="SAM" id="Phobius"/>
    </source>
</evidence>
<keyword evidence="2" id="KW-0808">Transferase</keyword>
<dbReference type="PANTHER" id="PTHR30582:SF2">
    <property type="entry name" value="L,D-TRANSPEPTIDASE YCIB-RELATED"/>
    <property type="match status" value="1"/>
</dbReference>
<dbReference type="Gene3D" id="2.40.440.10">
    <property type="entry name" value="L,D-transpeptidase catalytic domain-like"/>
    <property type="match status" value="1"/>
</dbReference>
<keyword evidence="8" id="KW-0812">Transmembrane</keyword>
<dbReference type="EMBL" id="JBHSLN010000012">
    <property type="protein sequence ID" value="MFC5296588.1"/>
    <property type="molecule type" value="Genomic_DNA"/>
</dbReference>
<dbReference type="InterPro" id="IPR050979">
    <property type="entry name" value="LD-transpeptidase"/>
</dbReference>
<dbReference type="SUPFAM" id="SSF141523">
    <property type="entry name" value="L,D-transpeptidase catalytic domain-like"/>
    <property type="match status" value="1"/>
</dbReference>
<feature type="active site" description="Proton donor/acceptor" evidence="6">
    <location>
        <position position="499"/>
    </location>
</feature>
<evidence type="ECO:0000256" key="2">
    <source>
        <dbReference type="ARBA" id="ARBA00022679"/>
    </source>
</evidence>
<protein>
    <submittedName>
        <fullName evidence="10">L,D-transpeptidase family protein</fullName>
    </submittedName>
</protein>
<sequence length="540" mass="58045">MTNVTESASLGGPSRPTGRHGRRRALLIVIAILAVIAVALTGGAMAYAKQYDDRALPGTTILGQDVSGKSADEISALVAEKGEAVTVAVTAGDQEVEVPLADLGVTVDADATATAALDRENSLTDVISSTWSGEHPVTPVVSVDDAAVADFAKGLVPEDKTEPVDAEVTFDEDAQTWNAVPGRNGQGVDPKVLVDTVTQKAPALESFSVEQPIEEIAPAITTEEAEKTVGTISSLLEQPMSIQGADDATHEVSAEKRSGWLSVAPDKAGEALTISVDEDAVREWVSDRATDDAVEAKDGIEQIDEDGKVVKVVAEKEDGLKITNTDAVADELIAALQGTTPLEAAFETQTIEAEVNEVDAPKDPDDEKDAKDADKKDEDKDAAKDEKDKDEKSKDEKEKSKDSDEETPADKPTGEKWIDVNLSNKTVTAYVGDTPVWGPRSIVDGKEGNETVTGSFEIYLRYDRQDMTNAAYYPEGHEKYYLTPDVPWVQYFHNGYGFHGAPWRSSFGYSGSHGCINMTVSDAKWLYDWASMGTRVESHY</sequence>
<evidence type="ECO:0000256" key="3">
    <source>
        <dbReference type="ARBA" id="ARBA00022960"/>
    </source>
</evidence>
<evidence type="ECO:0000259" key="9">
    <source>
        <dbReference type="PROSITE" id="PS52029"/>
    </source>
</evidence>
<keyword evidence="5 6" id="KW-0961">Cell wall biogenesis/degradation</keyword>
<evidence type="ECO:0000256" key="1">
    <source>
        <dbReference type="ARBA" id="ARBA00004752"/>
    </source>
</evidence>
<organism evidence="10 11">
    <name type="scientific">Brachybacterium tyrofermentans</name>
    <dbReference type="NCBI Taxonomy" id="47848"/>
    <lineage>
        <taxon>Bacteria</taxon>
        <taxon>Bacillati</taxon>
        <taxon>Actinomycetota</taxon>
        <taxon>Actinomycetes</taxon>
        <taxon>Micrococcales</taxon>
        <taxon>Dermabacteraceae</taxon>
        <taxon>Brachybacterium</taxon>
    </lineage>
</organism>
<dbReference type="RefSeq" id="WP_343925504.1">
    <property type="nucleotide sequence ID" value="NZ_BAAAIR010000046.1"/>
</dbReference>
<dbReference type="InterPro" id="IPR005490">
    <property type="entry name" value="LD_TPept_cat_dom"/>
</dbReference>
<evidence type="ECO:0000256" key="7">
    <source>
        <dbReference type="SAM" id="MobiDB-lite"/>
    </source>
</evidence>
<keyword evidence="3 6" id="KW-0133">Cell shape</keyword>
<proteinExistence type="predicted"/>
<feature type="transmembrane region" description="Helical" evidence="8">
    <location>
        <begin position="25"/>
        <end position="48"/>
    </location>
</feature>
<dbReference type="PROSITE" id="PS52029">
    <property type="entry name" value="LD_TPASE"/>
    <property type="match status" value="1"/>
</dbReference>